<accession>A0ABQ5S3U7</accession>
<dbReference type="SUPFAM" id="SSF53474">
    <property type="entry name" value="alpha/beta-Hydrolases"/>
    <property type="match status" value="1"/>
</dbReference>
<dbReference type="Proteomes" id="UP001165090">
    <property type="component" value="Unassembled WGS sequence"/>
</dbReference>
<feature type="chain" id="PRO_5045551315" description="Chlorophyllase" evidence="1">
    <location>
        <begin position="27"/>
        <end position="281"/>
    </location>
</feature>
<feature type="non-terminal residue" evidence="2">
    <location>
        <position position="1"/>
    </location>
</feature>
<dbReference type="EMBL" id="BSDZ01000020">
    <property type="protein sequence ID" value="GLI64555.1"/>
    <property type="molecule type" value="Genomic_DNA"/>
</dbReference>
<sequence>LSNKRMTRSDLFLALRLLLFSRPGSSWTYIARAVGSPRPKLATTSQPVFNLFDLYLHECRASSRARKINCDPSWYSETVEHIASWGYVVLQYILDWDVAKQIGEAGEMPYLAPLLEWLGNLTLDGTRVHADFSRKAVMGHSRGGKLAALHYASNSTAGGITTAILLDPVDCMLSGKAHPSAVAKLLGADVSCGEPLEGGRLPSRRSKLAAAVMGAAPMSKCTPNGTSYQSFADAVSLDSWKIWIIKGGHMGFASSSDEAYLTLDEQCGAGEVPPQRRGNGY</sequence>
<evidence type="ECO:0008006" key="4">
    <source>
        <dbReference type="Google" id="ProtNLM"/>
    </source>
</evidence>
<evidence type="ECO:0000313" key="3">
    <source>
        <dbReference type="Proteomes" id="UP001165090"/>
    </source>
</evidence>
<keyword evidence="1" id="KW-0732">Signal</keyword>
<protein>
    <recommendedName>
        <fullName evidence="4">Chlorophyllase</fullName>
    </recommendedName>
</protein>
<gene>
    <name evidence="2" type="ORF">VaNZ11_007875</name>
</gene>
<evidence type="ECO:0000313" key="2">
    <source>
        <dbReference type="EMBL" id="GLI64555.1"/>
    </source>
</evidence>
<dbReference type="PANTHER" id="PTHR33428">
    <property type="entry name" value="CHLOROPHYLLASE-2, CHLOROPLASTIC"/>
    <property type="match status" value="1"/>
</dbReference>
<organism evidence="2 3">
    <name type="scientific">Volvox africanus</name>
    <dbReference type="NCBI Taxonomy" id="51714"/>
    <lineage>
        <taxon>Eukaryota</taxon>
        <taxon>Viridiplantae</taxon>
        <taxon>Chlorophyta</taxon>
        <taxon>core chlorophytes</taxon>
        <taxon>Chlorophyceae</taxon>
        <taxon>CS clade</taxon>
        <taxon>Chlamydomonadales</taxon>
        <taxon>Volvocaceae</taxon>
        <taxon>Volvox</taxon>
    </lineage>
</organism>
<proteinExistence type="predicted"/>
<dbReference type="Gene3D" id="3.40.50.1820">
    <property type="entry name" value="alpha/beta hydrolase"/>
    <property type="match status" value="1"/>
</dbReference>
<keyword evidence="3" id="KW-1185">Reference proteome</keyword>
<dbReference type="Pfam" id="PF07224">
    <property type="entry name" value="Chlorophyllase"/>
    <property type="match status" value="1"/>
</dbReference>
<dbReference type="InterPro" id="IPR029058">
    <property type="entry name" value="AB_hydrolase_fold"/>
</dbReference>
<feature type="signal peptide" evidence="1">
    <location>
        <begin position="1"/>
        <end position="26"/>
    </location>
</feature>
<comment type="caution">
    <text evidence="2">The sequence shown here is derived from an EMBL/GenBank/DDBJ whole genome shotgun (WGS) entry which is preliminary data.</text>
</comment>
<reference evidence="2 3" key="1">
    <citation type="journal article" date="2023" name="IScience">
        <title>Expanded male sex-determining region conserved during the evolution of homothallism in the green alga Volvox.</title>
        <authorList>
            <person name="Yamamoto K."/>
            <person name="Matsuzaki R."/>
            <person name="Mahakham W."/>
            <person name="Heman W."/>
            <person name="Sekimoto H."/>
            <person name="Kawachi M."/>
            <person name="Minakuchi Y."/>
            <person name="Toyoda A."/>
            <person name="Nozaki H."/>
        </authorList>
    </citation>
    <scope>NUCLEOTIDE SEQUENCE [LARGE SCALE GENOMIC DNA]</scope>
    <source>
        <strain evidence="2 3">NIES-4468</strain>
    </source>
</reference>
<feature type="non-terminal residue" evidence="2">
    <location>
        <position position="281"/>
    </location>
</feature>
<evidence type="ECO:0000256" key="1">
    <source>
        <dbReference type="SAM" id="SignalP"/>
    </source>
</evidence>
<name>A0ABQ5S3U7_9CHLO</name>
<dbReference type="PANTHER" id="PTHR33428:SF14">
    <property type="entry name" value="CARBOXYLESTERASE TYPE B DOMAIN-CONTAINING PROTEIN"/>
    <property type="match status" value="1"/>
</dbReference>
<dbReference type="InterPro" id="IPR017395">
    <property type="entry name" value="Chlorophyllase-like"/>
</dbReference>